<gene>
    <name evidence="2" type="ORF">AZI85_02990</name>
</gene>
<name>A0A150WKF4_BDEBC</name>
<dbReference type="AlphaFoldDB" id="A0A150WKF4"/>
<keyword evidence="1" id="KW-0732">Signal</keyword>
<organism evidence="2 3">
    <name type="scientific">Bdellovibrio bacteriovorus</name>
    <dbReference type="NCBI Taxonomy" id="959"/>
    <lineage>
        <taxon>Bacteria</taxon>
        <taxon>Pseudomonadati</taxon>
        <taxon>Bdellovibrionota</taxon>
        <taxon>Bdellovibrionia</taxon>
        <taxon>Bdellovibrionales</taxon>
        <taxon>Pseudobdellovibrionaceae</taxon>
        <taxon>Bdellovibrio</taxon>
    </lineage>
</organism>
<protein>
    <submittedName>
        <fullName evidence="2">Uncharacterized protein</fullName>
    </submittedName>
</protein>
<comment type="caution">
    <text evidence="2">The sequence shown here is derived from an EMBL/GenBank/DDBJ whole genome shotgun (WGS) entry which is preliminary data.</text>
</comment>
<reference evidence="2 3" key="1">
    <citation type="submission" date="2016-03" db="EMBL/GenBank/DDBJ databases">
        <authorList>
            <person name="Ploux O."/>
        </authorList>
    </citation>
    <scope>NUCLEOTIDE SEQUENCE [LARGE SCALE GENOMIC DNA]</scope>
    <source>
        <strain evidence="2 3">BER2</strain>
    </source>
</reference>
<dbReference type="EMBL" id="LUKF01000012">
    <property type="protein sequence ID" value="KYG64404.1"/>
    <property type="molecule type" value="Genomic_DNA"/>
</dbReference>
<accession>A0A150WKF4</accession>
<proteinExistence type="predicted"/>
<sequence>MKTILFACALLLSANFANAKSLDLLCKNREHLAQISFDAEIIHRACRNESHPNPAISYSLNLGDAVTWSPVRTILLCSEPLQKTMMNFHHSPEESIYLEVEHGLKRATASLKVQGQHYNMECISTL</sequence>
<evidence type="ECO:0000313" key="2">
    <source>
        <dbReference type="EMBL" id="KYG64404.1"/>
    </source>
</evidence>
<feature type="chain" id="PRO_5007573139" evidence="1">
    <location>
        <begin position="20"/>
        <end position="126"/>
    </location>
</feature>
<dbReference type="RefSeq" id="WP_063243397.1">
    <property type="nucleotide sequence ID" value="NZ_LUKF01000012.1"/>
</dbReference>
<evidence type="ECO:0000256" key="1">
    <source>
        <dbReference type="SAM" id="SignalP"/>
    </source>
</evidence>
<evidence type="ECO:0000313" key="3">
    <source>
        <dbReference type="Proteomes" id="UP000075391"/>
    </source>
</evidence>
<dbReference type="Proteomes" id="UP000075391">
    <property type="component" value="Unassembled WGS sequence"/>
</dbReference>
<feature type="signal peptide" evidence="1">
    <location>
        <begin position="1"/>
        <end position="19"/>
    </location>
</feature>